<name>A0ABS8UNV1_DATST</name>
<protein>
    <submittedName>
        <fullName evidence="2">Uncharacterized protein</fullName>
    </submittedName>
</protein>
<feature type="non-terminal residue" evidence="2">
    <location>
        <position position="1"/>
    </location>
</feature>
<gene>
    <name evidence="2" type="ORF">HAX54_018028</name>
</gene>
<feature type="compositionally biased region" description="Polar residues" evidence="1">
    <location>
        <begin position="54"/>
        <end position="68"/>
    </location>
</feature>
<feature type="region of interest" description="Disordered" evidence="1">
    <location>
        <begin position="1"/>
        <end position="68"/>
    </location>
</feature>
<dbReference type="Proteomes" id="UP000823775">
    <property type="component" value="Unassembled WGS sequence"/>
</dbReference>
<reference evidence="2 3" key="1">
    <citation type="journal article" date="2021" name="BMC Genomics">
        <title>Datura genome reveals duplications of psychoactive alkaloid biosynthetic genes and high mutation rate following tissue culture.</title>
        <authorList>
            <person name="Rajewski A."/>
            <person name="Carter-House D."/>
            <person name="Stajich J."/>
            <person name="Litt A."/>
        </authorList>
    </citation>
    <scope>NUCLEOTIDE SEQUENCE [LARGE SCALE GENOMIC DNA]</scope>
    <source>
        <strain evidence="2">AR-01</strain>
    </source>
</reference>
<feature type="compositionally biased region" description="Polar residues" evidence="1">
    <location>
        <begin position="21"/>
        <end position="30"/>
    </location>
</feature>
<accession>A0ABS8UNV1</accession>
<dbReference type="EMBL" id="JACEIK010002216">
    <property type="protein sequence ID" value="MCD9559775.1"/>
    <property type="molecule type" value="Genomic_DNA"/>
</dbReference>
<evidence type="ECO:0000313" key="3">
    <source>
        <dbReference type="Proteomes" id="UP000823775"/>
    </source>
</evidence>
<sequence>FTKSKRMGPSVKRNAAYSIEDTISPSNTSGDKPMTRDQFHSLYHLLQQMKIGTEGQQSSEDTTTANNA</sequence>
<comment type="caution">
    <text evidence="2">The sequence shown here is derived from an EMBL/GenBank/DDBJ whole genome shotgun (WGS) entry which is preliminary data.</text>
</comment>
<proteinExistence type="predicted"/>
<evidence type="ECO:0000313" key="2">
    <source>
        <dbReference type="EMBL" id="MCD9559775.1"/>
    </source>
</evidence>
<feature type="non-terminal residue" evidence="2">
    <location>
        <position position="68"/>
    </location>
</feature>
<keyword evidence="3" id="KW-1185">Reference proteome</keyword>
<evidence type="ECO:0000256" key="1">
    <source>
        <dbReference type="SAM" id="MobiDB-lite"/>
    </source>
</evidence>
<organism evidence="2 3">
    <name type="scientific">Datura stramonium</name>
    <name type="common">Jimsonweed</name>
    <name type="synonym">Common thornapple</name>
    <dbReference type="NCBI Taxonomy" id="4076"/>
    <lineage>
        <taxon>Eukaryota</taxon>
        <taxon>Viridiplantae</taxon>
        <taxon>Streptophyta</taxon>
        <taxon>Embryophyta</taxon>
        <taxon>Tracheophyta</taxon>
        <taxon>Spermatophyta</taxon>
        <taxon>Magnoliopsida</taxon>
        <taxon>eudicotyledons</taxon>
        <taxon>Gunneridae</taxon>
        <taxon>Pentapetalae</taxon>
        <taxon>asterids</taxon>
        <taxon>lamiids</taxon>
        <taxon>Solanales</taxon>
        <taxon>Solanaceae</taxon>
        <taxon>Solanoideae</taxon>
        <taxon>Datureae</taxon>
        <taxon>Datura</taxon>
    </lineage>
</organism>